<evidence type="ECO:0000313" key="2">
    <source>
        <dbReference type="Proteomes" id="UP000218288"/>
    </source>
</evidence>
<reference evidence="1 2" key="1">
    <citation type="journal article" date="2016" name="Genome Announc.">
        <title>Complete Genome Sequence of Methylobacterium populi P-1M, Isolated from Pink-Pigmented Household Biofilm.</title>
        <authorList>
            <person name="Morohoshi T."/>
            <person name="Ikeda T."/>
        </authorList>
    </citation>
    <scope>NUCLEOTIDE SEQUENCE [LARGE SCALE GENOMIC DNA]</scope>
    <source>
        <strain evidence="1 2">P-1M</strain>
    </source>
</reference>
<dbReference type="AlphaFoldDB" id="A0A160PJ66"/>
<name>A0A160PJ66_9HYPH</name>
<dbReference type="Proteomes" id="UP000218288">
    <property type="component" value="Chromosome"/>
</dbReference>
<dbReference type="RefSeq" id="WP_244573356.1">
    <property type="nucleotide sequence ID" value="NZ_AP014809.1"/>
</dbReference>
<organism evidence="1 2">
    <name type="scientific">Methylorubrum populi</name>
    <dbReference type="NCBI Taxonomy" id="223967"/>
    <lineage>
        <taxon>Bacteria</taxon>
        <taxon>Pseudomonadati</taxon>
        <taxon>Pseudomonadota</taxon>
        <taxon>Alphaproteobacteria</taxon>
        <taxon>Hyphomicrobiales</taxon>
        <taxon>Methylobacteriaceae</taxon>
        <taxon>Methylorubrum</taxon>
    </lineage>
</organism>
<sequence>MTFYTVADGRIEALPDDEEPPPDIAQIWGFDVPAARWRGDLMIEPGEHDIWVCKRCPTIRHPRAEMVAMTPDRIPHLRPAAVLLFKAKHRRAKDQADFERALPHLAPAERLWLRDRLDRLHPGHDWAQAL</sequence>
<dbReference type="EMBL" id="AP014809">
    <property type="protein sequence ID" value="BAU92543.1"/>
    <property type="molecule type" value="Genomic_DNA"/>
</dbReference>
<evidence type="ECO:0000313" key="1">
    <source>
        <dbReference type="EMBL" id="BAU92543.1"/>
    </source>
</evidence>
<accession>A0A160PJ66</accession>
<gene>
    <name evidence="1" type="ORF">MPPM_3938</name>
</gene>
<protein>
    <submittedName>
        <fullName evidence="1">Uncharacterized protein</fullName>
    </submittedName>
</protein>
<proteinExistence type="predicted"/>